<dbReference type="GO" id="GO:0000271">
    <property type="term" value="P:polysaccharide biosynthetic process"/>
    <property type="evidence" value="ECO:0007669"/>
    <property type="project" value="UniProtKB-KW"/>
</dbReference>
<comment type="caution">
    <text evidence="4">The sequence shown here is derived from an EMBL/GenBank/DDBJ whole genome shotgun (WGS) entry which is preliminary data.</text>
</comment>
<proteinExistence type="inferred from homology"/>
<reference evidence="4 5" key="1">
    <citation type="submission" date="2018-09" db="EMBL/GenBank/DDBJ databases">
        <title>Roseovarius spongiae sp. nov., isolated from a marine sponge.</title>
        <authorList>
            <person name="Zhuang L."/>
            <person name="Luo L."/>
        </authorList>
    </citation>
    <scope>NUCLEOTIDE SEQUENCE [LARGE SCALE GENOMIC DNA]</scope>
    <source>
        <strain evidence="4 5">HN-E21</strain>
    </source>
</reference>
<dbReference type="OrthoDB" id="9808602at2"/>
<dbReference type="Proteomes" id="UP000281128">
    <property type="component" value="Unassembled WGS sequence"/>
</dbReference>
<evidence type="ECO:0000313" key="4">
    <source>
        <dbReference type="EMBL" id="RKF16721.1"/>
    </source>
</evidence>
<keyword evidence="5" id="KW-1185">Reference proteome</keyword>
<protein>
    <submittedName>
        <fullName evidence="4">Sugar transferase</fullName>
    </submittedName>
</protein>
<feature type="domain" description="Bacterial sugar transferase" evidence="3">
    <location>
        <begin position="5"/>
        <end position="197"/>
    </location>
</feature>
<keyword evidence="4" id="KW-0808">Transferase</keyword>
<evidence type="ECO:0000256" key="1">
    <source>
        <dbReference type="ARBA" id="ARBA00006464"/>
    </source>
</evidence>
<dbReference type="PANTHER" id="PTHR30576">
    <property type="entry name" value="COLANIC BIOSYNTHESIS UDP-GLUCOSE LIPID CARRIER TRANSFERASE"/>
    <property type="match status" value="1"/>
</dbReference>
<sequence>MTPAKRGGDILLALVLGLLALPLGVAIAVAILWRDGRPVLHASERMQTPERAFAMLKFRTMKPAPADAGVTGGDKAGRITATGALLRRLHLDELPQLWNVLRGDMSMVGPRPPLRHYVQTYPALYARVLRSRPGLTGLATLRCGAREARLLGRCRSAAETEAVYLRACIPVKARLDLMYQANRSLCWDAVLLWQTLTRRRR</sequence>
<accession>A0A3A8B4M7</accession>
<dbReference type="InterPro" id="IPR003362">
    <property type="entry name" value="Bact_transf"/>
</dbReference>
<evidence type="ECO:0000313" key="5">
    <source>
        <dbReference type="Proteomes" id="UP000281128"/>
    </source>
</evidence>
<name>A0A3A8B4M7_9RHOB</name>
<dbReference type="GO" id="GO:0016780">
    <property type="term" value="F:phosphotransferase activity, for other substituted phosphate groups"/>
    <property type="evidence" value="ECO:0007669"/>
    <property type="project" value="TreeGrafter"/>
</dbReference>
<dbReference type="EMBL" id="RAPE01000001">
    <property type="protein sequence ID" value="RKF16721.1"/>
    <property type="molecule type" value="Genomic_DNA"/>
</dbReference>
<evidence type="ECO:0000256" key="2">
    <source>
        <dbReference type="ARBA" id="ARBA00023169"/>
    </source>
</evidence>
<dbReference type="AlphaFoldDB" id="A0A3A8B4M7"/>
<keyword evidence="2" id="KW-0270">Exopolysaccharide synthesis</keyword>
<gene>
    <name evidence="4" type="ORF">D6850_04060</name>
</gene>
<dbReference type="RefSeq" id="WP_121164001.1">
    <property type="nucleotide sequence ID" value="NZ_RAPE01000001.1"/>
</dbReference>
<dbReference type="PANTHER" id="PTHR30576:SF0">
    <property type="entry name" value="UNDECAPRENYL-PHOSPHATE N-ACETYLGALACTOSAMINYL 1-PHOSPHATE TRANSFERASE-RELATED"/>
    <property type="match status" value="1"/>
</dbReference>
<organism evidence="4 5">
    <name type="scientific">Roseovarius spongiae</name>
    <dbReference type="NCBI Taxonomy" id="2320272"/>
    <lineage>
        <taxon>Bacteria</taxon>
        <taxon>Pseudomonadati</taxon>
        <taxon>Pseudomonadota</taxon>
        <taxon>Alphaproteobacteria</taxon>
        <taxon>Rhodobacterales</taxon>
        <taxon>Roseobacteraceae</taxon>
        <taxon>Roseovarius</taxon>
    </lineage>
</organism>
<evidence type="ECO:0000259" key="3">
    <source>
        <dbReference type="Pfam" id="PF02397"/>
    </source>
</evidence>
<dbReference type="Pfam" id="PF02397">
    <property type="entry name" value="Bac_transf"/>
    <property type="match status" value="1"/>
</dbReference>
<comment type="similarity">
    <text evidence="1">Belongs to the bacterial sugar transferase family.</text>
</comment>